<proteinExistence type="inferred from homology"/>
<dbReference type="PROSITE" id="PS00941">
    <property type="entry name" value="CARBOXYLESTERASE_B_2"/>
    <property type="match status" value="2"/>
</dbReference>
<dbReference type="InterPro" id="IPR050309">
    <property type="entry name" value="Type-B_Carboxylest/Lipase"/>
</dbReference>
<dbReference type="EMBL" id="CAJPIZ010007217">
    <property type="protein sequence ID" value="CAG2110131.1"/>
    <property type="molecule type" value="Genomic_DNA"/>
</dbReference>
<evidence type="ECO:0000259" key="6">
    <source>
        <dbReference type="Pfam" id="PF00135"/>
    </source>
</evidence>
<evidence type="ECO:0000256" key="4">
    <source>
        <dbReference type="ARBA" id="ARBA00023180"/>
    </source>
</evidence>
<dbReference type="SUPFAM" id="SSF53474">
    <property type="entry name" value="alpha/beta-Hydrolases"/>
    <property type="match status" value="2"/>
</dbReference>
<evidence type="ECO:0000256" key="5">
    <source>
        <dbReference type="RuleBase" id="RU361235"/>
    </source>
</evidence>
<accession>A0A7R9KVA5</accession>
<keyword evidence="4" id="KW-0325">Glycoprotein</keyword>
<keyword evidence="3 5" id="KW-0378">Hydrolase</keyword>
<protein>
    <recommendedName>
        <fullName evidence="5">Carboxylic ester hydrolase</fullName>
        <ecNumber evidence="5">3.1.1.-</ecNumber>
    </recommendedName>
</protein>
<dbReference type="InterPro" id="IPR019826">
    <property type="entry name" value="Carboxylesterase_B_AS"/>
</dbReference>
<sequence length="629" mass="69974">MISTESLSYGNTTSNTTQSYRKIINFKGIPYGTPPIGRLRFVKTEPIDYSQRRTINATNFGTYCPQHIWDTDEDCLYLNVWTPTLDSKAKLPVMFYIHQGGFAIGSANLYNGQQLALRDVVVVTINYRLGALGFMCTDRPDAPGNAGLWDQAMAMNWTQQFITHFGGNPNDITVFGESAGAISIGVHILSNVTNGYFNKAILQSGSALMHELIRPKSYTTRLAKRFAREVDCNPGEDYLMCLRSVPLATILRVRLSASNWNMDTPDASPLITSHMFPFHVCYGDQLLPESPVELLKGGHYRRDLRVLMGHQTVEYLTLGLVQGYSSRYNPFVPYVYTTKRTAVSDIEHLINNSTFAGLVVQRYIEPYFTGYNPWQSNALRLTVAHALSDGYLTCPIVMYGKYLAKYSNFTATVYQYQLTSTNRLSPTAYSLWCNGTSHGDEIPLGIPYATPPVGDLRFRRTVPISYSQMKTINATQFTNGCPQLGNIMNANEDCLYLNIFTPTMNTNANLPVMLWILPGAFVGSIATPTANSFDGQQLAIRGVVVVTIDFRGLVFGYLCTDRPDADANAGQWDQTMALNWTQQYIRQFGGNPCGITIFGESSGSDCVSANILSKYANTYFNKAILQSGN</sequence>
<organism evidence="7">
    <name type="scientific">Medioppia subpectinata</name>
    <dbReference type="NCBI Taxonomy" id="1979941"/>
    <lineage>
        <taxon>Eukaryota</taxon>
        <taxon>Metazoa</taxon>
        <taxon>Ecdysozoa</taxon>
        <taxon>Arthropoda</taxon>
        <taxon>Chelicerata</taxon>
        <taxon>Arachnida</taxon>
        <taxon>Acari</taxon>
        <taxon>Acariformes</taxon>
        <taxon>Sarcoptiformes</taxon>
        <taxon>Oribatida</taxon>
        <taxon>Brachypylina</taxon>
        <taxon>Oppioidea</taxon>
        <taxon>Oppiidae</taxon>
        <taxon>Medioppia</taxon>
    </lineage>
</organism>
<reference evidence="7" key="1">
    <citation type="submission" date="2020-11" db="EMBL/GenBank/DDBJ databases">
        <authorList>
            <person name="Tran Van P."/>
        </authorList>
    </citation>
    <scope>NUCLEOTIDE SEQUENCE</scope>
</reference>
<keyword evidence="2" id="KW-0719">Serine esterase</keyword>
<dbReference type="GO" id="GO:0052689">
    <property type="term" value="F:carboxylic ester hydrolase activity"/>
    <property type="evidence" value="ECO:0007669"/>
    <property type="project" value="UniProtKB-KW"/>
</dbReference>
<dbReference type="PROSITE" id="PS00122">
    <property type="entry name" value="CARBOXYLESTERASE_B_1"/>
    <property type="match status" value="2"/>
</dbReference>
<evidence type="ECO:0000313" key="7">
    <source>
        <dbReference type="EMBL" id="CAD7629701.1"/>
    </source>
</evidence>
<evidence type="ECO:0000256" key="3">
    <source>
        <dbReference type="ARBA" id="ARBA00022801"/>
    </source>
</evidence>
<dbReference type="InterPro" id="IPR002018">
    <property type="entry name" value="CarbesteraseB"/>
</dbReference>
<dbReference type="OrthoDB" id="6846267at2759"/>
<keyword evidence="8" id="KW-1185">Reference proteome</keyword>
<dbReference type="InterPro" id="IPR019819">
    <property type="entry name" value="Carboxylesterase_B_CS"/>
</dbReference>
<dbReference type="Gene3D" id="3.40.50.1820">
    <property type="entry name" value="alpha/beta hydrolase"/>
    <property type="match status" value="2"/>
</dbReference>
<evidence type="ECO:0000256" key="1">
    <source>
        <dbReference type="ARBA" id="ARBA00005964"/>
    </source>
</evidence>
<dbReference type="Proteomes" id="UP000759131">
    <property type="component" value="Unassembled WGS sequence"/>
</dbReference>
<dbReference type="InterPro" id="IPR029058">
    <property type="entry name" value="AB_hydrolase_fold"/>
</dbReference>
<evidence type="ECO:0000256" key="2">
    <source>
        <dbReference type="ARBA" id="ARBA00022487"/>
    </source>
</evidence>
<name>A0A7R9KVA5_9ACAR</name>
<gene>
    <name evidence="7" type="ORF">OSB1V03_LOCUS10116</name>
</gene>
<feature type="domain" description="Carboxylesterase type B" evidence="6">
    <location>
        <begin position="17"/>
        <end position="443"/>
    </location>
</feature>
<comment type="similarity">
    <text evidence="1 5">Belongs to the type-B carboxylesterase/lipase family.</text>
</comment>
<feature type="domain" description="Carboxylesterase type B" evidence="6">
    <location>
        <begin position="444"/>
        <end position="629"/>
    </location>
</feature>
<dbReference type="AlphaFoldDB" id="A0A7R9KVA5"/>
<dbReference type="PANTHER" id="PTHR11559">
    <property type="entry name" value="CARBOXYLESTERASE"/>
    <property type="match status" value="1"/>
</dbReference>
<dbReference type="EC" id="3.1.1.-" evidence="5"/>
<dbReference type="EMBL" id="OC861792">
    <property type="protein sequence ID" value="CAD7629701.1"/>
    <property type="molecule type" value="Genomic_DNA"/>
</dbReference>
<dbReference type="Pfam" id="PF00135">
    <property type="entry name" value="COesterase"/>
    <property type="match status" value="2"/>
</dbReference>
<evidence type="ECO:0000313" key="8">
    <source>
        <dbReference type="Proteomes" id="UP000759131"/>
    </source>
</evidence>